<evidence type="ECO:0000256" key="1">
    <source>
        <dbReference type="SAM" id="MobiDB-lite"/>
    </source>
</evidence>
<feature type="signal peptide" evidence="2">
    <location>
        <begin position="1"/>
        <end position="27"/>
    </location>
</feature>
<evidence type="ECO:0000313" key="4">
    <source>
        <dbReference type="Proteomes" id="UP000185999"/>
    </source>
</evidence>
<feature type="compositionally biased region" description="Basic residues" evidence="1">
    <location>
        <begin position="117"/>
        <end position="131"/>
    </location>
</feature>
<dbReference type="Proteomes" id="UP000185999">
    <property type="component" value="Unassembled WGS sequence"/>
</dbReference>
<evidence type="ECO:0000256" key="2">
    <source>
        <dbReference type="SAM" id="SignalP"/>
    </source>
</evidence>
<gene>
    <name evidence="3" type="ORF">SAMN05421760_10998</name>
</gene>
<dbReference type="EMBL" id="FTOE01000009">
    <property type="protein sequence ID" value="SIS97242.1"/>
    <property type="molecule type" value="Genomic_DNA"/>
</dbReference>
<reference evidence="4" key="1">
    <citation type="submission" date="2017-01" db="EMBL/GenBank/DDBJ databases">
        <authorList>
            <person name="Varghese N."/>
            <person name="Submissions S."/>
        </authorList>
    </citation>
    <scope>NUCLEOTIDE SEQUENCE [LARGE SCALE GENOMIC DNA]</scope>
    <source>
        <strain evidence="4">DSM 22306</strain>
    </source>
</reference>
<keyword evidence="2" id="KW-0732">Signal</keyword>
<keyword evidence="4" id="KW-1185">Reference proteome</keyword>
<accession>A0A1N7NG30</accession>
<proteinExistence type="predicted"/>
<protein>
    <submittedName>
        <fullName evidence="3">Uncharacterized protein</fullName>
    </submittedName>
</protein>
<name>A0A1N7NG30_9GAMM</name>
<evidence type="ECO:0000313" key="3">
    <source>
        <dbReference type="EMBL" id="SIS97242.1"/>
    </source>
</evidence>
<feature type="region of interest" description="Disordered" evidence="1">
    <location>
        <begin position="117"/>
        <end position="144"/>
    </location>
</feature>
<feature type="chain" id="PRO_5009943652" evidence="2">
    <location>
        <begin position="28"/>
        <end position="144"/>
    </location>
</feature>
<organism evidence="3 4">
    <name type="scientific">Neptunomonas antarctica</name>
    <dbReference type="NCBI Taxonomy" id="619304"/>
    <lineage>
        <taxon>Bacteria</taxon>
        <taxon>Pseudomonadati</taxon>
        <taxon>Pseudomonadota</taxon>
        <taxon>Gammaproteobacteria</taxon>
        <taxon>Oceanospirillales</taxon>
        <taxon>Oceanospirillaceae</taxon>
        <taxon>Neptunomonas</taxon>
    </lineage>
</organism>
<dbReference type="AlphaFoldDB" id="A0A1N7NG30"/>
<sequence>MRNITTVSYRLALVFITLAFSSASVQAETKVIASGALNLFFPHSGVSISLGQPQIRYHDARYSKEMRHSQEKRYSKNNQYYKKASTQYLVITQPIRQRVVIRDHQGKSEHDRLYQHIKHKEHSNRHKKERKSRHEDKYNNYYNN</sequence>